<dbReference type="EnsemblPlants" id="OMERI03G29140.1">
    <property type="protein sequence ID" value="OMERI03G29140.1"/>
    <property type="gene ID" value="OMERI03G29140"/>
</dbReference>
<evidence type="ECO:0000256" key="1">
    <source>
        <dbReference type="SAM" id="MobiDB-lite"/>
    </source>
</evidence>
<sequence>MSIFSIIWAVKEDLESTAHDTMGPLSVLSTGNRTQDFLWETGKELLEPAAISLNKSPPTTDLSPLPTYRHPSSRSPTSAHRVEKPRRAAVEELLSRRSDELPGGTGRCLSVSPSTTPPLLEIHHLHILLCRWPAVCGGCGRRQADRREVVSGDGTVVAGAGGTVVVGPGRRPRSAPRLCQPFSERGTEAIRSSSEMRKIN</sequence>
<dbReference type="Gramene" id="OMERI03G29140.1">
    <property type="protein sequence ID" value="OMERI03G29140.1"/>
    <property type="gene ID" value="OMERI03G29140"/>
</dbReference>
<dbReference type="Proteomes" id="UP000008021">
    <property type="component" value="Chromosome 3"/>
</dbReference>
<proteinExistence type="predicted"/>
<evidence type="ECO:0000313" key="2">
    <source>
        <dbReference type="EnsemblPlants" id="OMERI03G29140.1"/>
    </source>
</evidence>
<feature type="region of interest" description="Disordered" evidence="1">
    <location>
        <begin position="50"/>
        <end position="85"/>
    </location>
</feature>
<accession>A0A0E0D5W4</accession>
<feature type="compositionally biased region" description="Low complexity" evidence="1">
    <location>
        <begin position="56"/>
        <end position="67"/>
    </location>
</feature>
<protein>
    <submittedName>
        <fullName evidence="2">Uncharacterized protein</fullName>
    </submittedName>
</protein>
<name>A0A0E0D5W4_9ORYZ</name>
<organism evidence="2">
    <name type="scientific">Oryza meridionalis</name>
    <dbReference type="NCBI Taxonomy" id="40149"/>
    <lineage>
        <taxon>Eukaryota</taxon>
        <taxon>Viridiplantae</taxon>
        <taxon>Streptophyta</taxon>
        <taxon>Embryophyta</taxon>
        <taxon>Tracheophyta</taxon>
        <taxon>Spermatophyta</taxon>
        <taxon>Magnoliopsida</taxon>
        <taxon>Liliopsida</taxon>
        <taxon>Poales</taxon>
        <taxon>Poaceae</taxon>
        <taxon>BOP clade</taxon>
        <taxon>Oryzoideae</taxon>
        <taxon>Oryzeae</taxon>
        <taxon>Oryzinae</taxon>
        <taxon>Oryza</taxon>
    </lineage>
</organism>
<evidence type="ECO:0000313" key="3">
    <source>
        <dbReference type="Proteomes" id="UP000008021"/>
    </source>
</evidence>
<dbReference type="AlphaFoldDB" id="A0A0E0D5W4"/>
<dbReference type="HOGENOM" id="CLU_1368110_0_0_1"/>
<reference evidence="2" key="1">
    <citation type="submission" date="2015-04" db="UniProtKB">
        <authorList>
            <consortium name="EnsemblPlants"/>
        </authorList>
    </citation>
    <scope>IDENTIFICATION</scope>
</reference>
<reference evidence="2" key="2">
    <citation type="submission" date="2018-05" db="EMBL/GenBank/DDBJ databases">
        <title>OmerRS3 (Oryza meridionalis Reference Sequence Version 3).</title>
        <authorList>
            <person name="Zhang J."/>
            <person name="Kudrna D."/>
            <person name="Lee S."/>
            <person name="Talag J."/>
            <person name="Welchert J."/>
            <person name="Wing R.A."/>
        </authorList>
    </citation>
    <scope>NUCLEOTIDE SEQUENCE [LARGE SCALE GENOMIC DNA]</scope>
    <source>
        <strain evidence="2">cv. OR44</strain>
    </source>
</reference>
<keyword evidence="3" id="KW-1185">Reference proteome</keyword>